<dbReference type="SUPFAM" id="SSF48208">
    <property type="entry name" value="Six-hairpin glycosidases"/>
    <property type="match status" value="1"/>
</dbReference>
<gene>
    <name evidence="4" type="ORF">I303_08381</name>
</gene>
<dbReference type="InterPro" id="IPR049174">
    <property type="entry name" value="Beta-AFase-like"/>
</dbReference>
<dbReference type="AlphaFoldDB" id="A0A1A5ZUY0"/>
<evidence type="ECO:0000259" key="2">
    <source>
        <dbReference type="Pfam" id="PF07944"/>
    </source>
</evidence>
<dbReference type="GO" id="GO:0005975">
    <property type="term" value="P:carbohydrate metabolic process"/>
    <property type="evidence" value="ECO:0007669"/>
    <property type="project" value="InterPro"/>
</dbReference>
<proteinExistence type="predicted"/>
<feature type="compositionally biased region" description="Polar residues" evidence="1">
    <location>
        <begin position="1"/>
        <end position="10"/>
    </location>
</feature>
<dbReference type="InterPro" id="IPR049049">
    <property type="entry name" value="Beta-AFase-like_GH127_C"/>
</dbReference>
<dbReference type="InterPro" id="IPR012878">
    <property type="entry name" value="Beta-AFase-like_GH127_cat"/>
</dbReference>
<protein>
    <submittedName>
        <fullName evidence="4">Uncharacterized protein</fullName>
    </submittedName>
</protein>
<sequence length="701" mass="78705">MGQTKVSNANDHAANGLNGHGKDDYSSVLTRTRPQETYNLTSVEPGSFYGKLRSLYADKVLKTQLEQLKKQGSYDAFRLKWHPAYDIRRMYGGKTRTDGIPPSLFWESDVGKWVEGACYFLSSPDAKACAHAAEFESAIQELVDMIEKAQQPDGYLNIYFTVVDKEGRFKNLRDLHEMYNAGHLLEAALAHQRYTGSRQFIDVMIKNINCFIKHFGPNKDQLHGYPGHPELELAVLRLYSFTKDPKHLAFAKYLLEARGVSTEDQGGEPYFVWEAKQRKDNILPPTIDTIYDVWYHQAHKPIHDQEAILGHSVRAFYLMTAAADLGGQFLDDAKRLWSDAVDNKMYATAGFADISQVEGFSPVPHHLPQSTGEGGCYAETCASIAVMMTSERILSHELDGKVRDILELCLLNNVLGGGSLQGNQFSYANKQASWGDEDQIRHDWFEVCCCPPNASRQLGMLGGYAWSAEVEEATKTIKLDVYILLSATRNISLPNGQSATVQMRSDMPWKGKSAWDFKAPEGWKWDVRLPKPDYAENLKVSENAQEVNPGFLHLSLSNNAEVTQQFDMPVRLLAPHISTGQDTLIVSRGPIVYTAEAFDNSQLEGQYEHFEGLGISSTTTFEEDEEVIHGIPVVLLQANQPTFALNELSNNQAYRAVTSDKPARTWKKLDQKLKFVPWFARDNRGGKGHLRTAFLRADEAA</sequence>
<reference evidence="4" key="1">
    <citation type="submission" date="2013-07" db="EMBL/GenBank/DDBJ databases">
        <title>The Genome Sequence of Cryptococcus dejecticola CBS10117.</title>
        <authorList>
            <consortium name="The Broad Institute Genome Sequencing Platform"/>
            <person name="Cuomo C."/>
            <person name="Litvintseva A."/>
            <person name="Chen Y."/>
            <person name="Heitman J."/>
            <person name="Sun S."/>
            <person name="Springer D."/>
            <person name="Dromer F."/>
            <person name="Young S.K."/>
            <person name="Zeng Q."/>
            <person name="Gargeya S."/>
            <person name="Fitzgerald M."/>
            <person name="Abouelleil A."/>
            <person name="Alvarado L."/>
            <person name="Berlin A.M."/>
            <person name="Chapman S.B."/>
            <person name="Dewar J."/>
            <person name="Goldberg J."/>
            <person name="Griggs A."/>
            <person name="Gujja S."/>
            <person name="Hansen M."/>
            <person name="Howarth C."/>
            <person name="Imamovic A."/>
            <person name="Larimer J."/>
            <person name="McCowan C."/>
            <person name="Murphy C."/>
            <person name="Pearson M."/>
            <person name="Priest M."/>
            <person name="Roberts A."/>
            <person name="Saif S."/>
            <person name="Shea T."/>
            <person name="Sykes S."/>
            <person name="Wortman J."/>
            <person name="Nusbaum C."/>
            <person name="Birren B."/>
        </authorList>
    </citation>
    <scope>NUCLEOTIDE SEQUENCE [LARGE SCALE GENOMIC DNA]</scope>
    <source>
        <strain evidence="4">CBS 10117</strain>
    </source>
</reference>
<evidence type="ECO:0000256" key="1">
    <source>
        <dbReference type="SAM" id="MobiDB-lite"/>
    </source>
</evidence>
<dbReference type="OrthoDB" id="654211at2759"/>
<feature type="domain" description="Non-reducing end beta-L-arabinofuranosidase-like GH127 C-terminal" evidence="3">
    <location>
        <begin position="575"/>
        <end position="686"/>
    </location>
</feature>
<dbReference type="Pfam" id="PF07944">
    <property type="entry name" value="Beta-AFase-like_GH127_cat"/>
    <property type="match status" value="1"/>
</dbReference>
<dbReference type="VEuPathDB" id="FungiDB:I303_08381"/>
<dbReference type="Pfam" id="PF20737">
    <property type="entry name" value="Glyco_hydro127C"/>
    <property type="match status" value="1"/>
</dbReference>
<dbReference type="InterPro" id="IPR008928">
    <property type="entry name" value="6-hairpin_glycosidase_sf"/>
</dbReference>
<accession>A0A1A5ZUY0</accession>
<dbReference type="PANTHER" id="PTHR43465:SF2">
    <property type="entry name" value="DUF1680 DOMAIN PROTEIN (AFU_ORTHOLOGUE AFUA_1G08910)"/>
    <property type="match status" value="1"/>
</dbReference>
<dbReference type="EMBL" id="KI894037">
    <property type="protein sequence ID" value="OBR81610.1"/>
    <property type="molecule type" value="Genomic_DNA"/>
</dbReference>
<feature type="domain" description="Non-reducing end beta-L-arabinofuranosidase-like GH127 catalytic" evidence="2">
    <location>
        <begin position="47"/>
        <end position="458"/>
    </location>
</feature>
<dbReference type="STRING" id="1296121.A0A1A5ZUY0"/>
<dbReference type="PANTHER" id="PTHR43465">
    <property type="entry name" value="DUF1680 DOMAIN PROTEIN (AFU_ORTHOLOGUE AFUA_1G08910)"/>
    <property type="match status" value="1"/>
</dbReference>
<evidence type="ECO:0000313" key="4">
    <source>
        <dbReference type="EMBL" id="OBR81610.1"/>
    </source>
</evidence>
<feature type="region of interest" description="Disordered" evidence="1">
    <location>
        <begin position="1"/>
        <end position="27"/>
    </location>
</feature>
<organism evidence="4">
    <name type="scientific">Kwoniella dejecticola CBS 10117</name>
    <dbReference type="NCBI Taxonomy" id="1296121"/>
    <lineage>
        <taxon>Eukaryota</taxon>
        <taxon>Fungi</taxon>
        <taxon>Dikarya</taxon>
        <taxon>Basidiomycota</taxon>
        <taxon>Agaricomycotina</taxon>
        <taxon>Tremellomycetes</taxon>
        <taxon>Tremellales</taxon>
        <taxon>Cryptococcaceae</taxon>
        <taxon>Kwoniella</taxon>
    </lineage>
</organism>
<evidence type="ECO:0000259" key="3">
    <source>
        <dbReference type="Pfam" id="PF20737"/>
    </source>
</evidence>
<name>A0A1A5ZUY0_9TREE</name>